<evidence type="ECO:0000313" key="3">
    <source>
        <dbReference type="Proteomes" id="UP000325315"/>
    </source>
</evidence>
<name>A0A5B6WG81_9ROSI</name>
<reference evidence="3" key="1">
    <citation type="journal article" date="2019" name="Plant Biotechnol. J.">
        <title>Genome sequencing of the Australian wild diploid species Gossypium australe highlights disease resistance and delayed gland morphogenesis.</title>
        <authorList>
            <person name="Cai Y."/>
            <person name="Cai X."/>
            <person name="Wang Q."/>
            <person name="Wang P."/>
            <person name="Zhang Y."/>
            <person name="Cai C."/>
            <person name="Xu Y."/>
            <person name="Wang K."/>
            <person name="Zhou Z."/>
            <person name="Wang C."/>
            <person name="Geng S."/>
            <person name="Li B."/>
            <person name="Dong Q."/>
            <person name="Hou Y."/>
            <person name="Wang H."/>
            <person name="Ai P."/>
            <person name="Liu Z."/>
            <person name="Yi F."/>
            <person name="Sun M."/>
            <person name="An G."/>
            <person name="Cheng J."/>
            <person name="Zhang Y."/>
            <person name="Shi Q."/>
            <person name="Xie Y."/>
            <person name="Shi X."/>
            <person name="Chang Y."/>
            <person name="Huang F."/>
            <person name="Chen Y."/>
            <person name="Hong S."/>
            <person name="Mi L."/>
            <person name="Sun Q."/>
            <person name="Zhang L."/>
            <person name="Zhou B."/>
            <person name="Peng R."/>
            <person name="Zhang X."/>
            <person name="Liu F."/>
        </authorList>
    </citation>
    <scope>NUCLEOTIDE SEQUENCE [LARGE SCALE GENOMIC DNA]</scope>
    <source>
        <strain evidence="3">cv. PA1801</strain>
    </source>
</reference>
<dbReference type="InterPro" id="IPR043128">
    <property type="entry name" value="Rev_trsase/Diguanyl_cyclase"/>
</dbReference>
<evidence type="ECO:0000259" key="1">
    <source>
        <dbReference type="PROSITE" id="PS50878"/>
    </source>
</evidence>
<proteinExistence type="predicted"/>
<feature type="domain" description="Reverse transcriptase" evidence="1">
    <location>
        <begin position="2"/>
        <end position="216"/>
    </location>
</feature>
<dbReference type="InterPro" id="IPR000477">
    <property type="entry name" value="RT_dom"/>
</dbReference>
<keyword evidence="3" id="KW-1185">Reference proteome</keyword>
<dbReference type="InterPro" id="IPR053134">
    <property type="entry name" value="RNA-dir_DNA_polymerase"/>
</dbReference>
<dbReference type="PANTHER" id="PTHR24559:SF450">
    <property type="entry name" value="RNA-DIRECTED DNA POLYMERASE HOMOLOG"/>
    <property type="match status" value="1"/>
</dbReference>
<dbReference type="Pfam" id="PF00078">
    <property type="entry name" value="RVT_1"/>
    <property type="match status" value="1"/>
</dbReference>
<comment type="caution">
    <text evidence="2">The sequence shown here is derived from an EMBL/GenBank/DDBJ whole genome shotgun (WGS) entry which is preliminary data.</text>
</comment>
<accession>A0A5B6WG81</accession>
<dbReference type="CDD" id="cd01647">
    <property type="entry name" value="RT_LTR"/>
    <property type="match status" value="1"/>
</dbReference>
<dbReference type="PANTHER" id="PTHR24559">
    <property type="entry name" value="TRANSPOSON TY3-I GAG-POL POLYPROTEIN"/>
    <property type="match status" value="1"/>
</dbReference>
<dbReference type="SUPFAM" id="SSF56672">
    <property type="entry name" value="DNA/RNA polymerases"/>
    <property type="match status" value="1"/>
</dbReference>
<dbReference type="PROSITE" id="PS50878">
    <property type="entry name" value="RT_POL"/>
    <property type="match status" value="1"/>
</dbReference>
<dbReference type="Pfam" id="PF17919">
    <property type="entry name" value="RT_RNaseH_2"/>
    <property type="match status" value="1"/>
</dbReference>
<dbReference type="Gene3D" id="3.10.10.10">
    <property type="entry name" value="HIV Type 1 Reverse Transcriptase, subunit A, domain 1"/>
    <property type="match status" value="1"/>
</dbReference>
<organism evidence="2 3">
    <name type="scientific">Gossypium australe</name>
    <dbReference type="NCBI Taxonomy" id="47621"/>
    <lineage>
        <taxon>Eukaryota</taxon>
        <taxon>Viridiplantae</taxon>
        <taxon>Streptophyta</taxon>
        <taxon>Embryophyta</taxon>
        <taxon>Tracheophyta</taxon>
        <taxon>Spermatophyta</taxon>
        <taxon>Magnoliopsida</taxon>
        <taxon>eudicotyledons</taxon>
        <taxon>Gunneridae</taxon>
        <taxon>Pentapetalae</taxon>
        <taxon>rosids</taxon>
        <taxon>malvids</taxon>
        <taxon>Malvales</taxon>
        <taxon>Malvaceae</taxon>
        <taxon>Malvoideae</taxon>
        <taxon>Gossypium</taxon>
    </lineage>
</organism>
<protein>
    <submittedName>
        <fullName evidence="2">Retrovirus-related Pol polyprotein from transposon 297 family</fullName>
    </submittedName>
</protein>
<dbReference type="InterPro" id="IPR041577">
    <property type="entry name" value="RT_RNaseH_2"/>
</dbReference>
<dbReference type="OrthoDB" id="2431547at2759"/>
<gene>
    <name evidence="2" type="ORF">EPI10_020525</name>
</gene>
<dbReference type="AlphaFoldDB" id="A0A5B6WG81"/>
<dbReference type="InterPro" id="IPR043502">
    <property type="entry name" value="DNA/RNA_pol_sf"/>
</dbReference>
<dbReference type="EMBL" id="SMMG02000003">
    <property type="protein sequence ID" value="KAA3480065.1"/>
    <property type="molecule type" value="Genomic_DNA"/>
</dbReference>
<dbReference type="Gene3D" id="3.30.70.270">
    <property type="match status" value="1"/>
</dbReference>
<evidence type="ECO:0000313" key="2">
    <source>
        <dbReference type="EMBL" id="KAA3480065.1"/>
    </source>
</evidence>
<sequence length="225" mass="26201">MLQAEAIKNNSSHFTSPIVMVKKKHESWRMCLDYRQLNQLTIKYKFPIHVIEELLDKLGKATFFTKLDLRSGYHQIRIGKPDIYKTAFRTHEGQYEFMAMPFGLIDAPSSFQSLMNQVFKPLLRRSVLVFFDDILIYSRDWHDHSSHLRDLSCSSYWSSQERDLLEQFNEAICKAFVLVLLDFQEKFCVKTDASRQGVGATLQQKGRPIAYFSKALGVKHQALLI</sequence>
<dbReference type="Proteomes" id="UP000325315">
    <property type="component" value="Unassembled WGS sequence"/>
</dbReference>